<evidence type="ECO:0000313" key="3">
    <source>
        <dbReference type="Proteomes" id="UP000224634"/>
    </source>
</evidence>
<dbReference type="AlphaFoldDB" id="A0A2B7YBE8"/>
<evidence type="ECO:0000313" key="2">
    <source>
        <dbReference type="EMBL" id="PGH21384.1"/>
    </source>
</evidence>
<dbReference type="OrthoDB" id="5010675at2759"/>
<accession>A0A2B7YBE8</accession>
<reference evidence="2 3" key="1">
    <citation type="submission" date="2017-10" db="EMBL/GenBank/DDBJ databases">
        <title>Comparative genomics in systemic dimorphic fungi from Ajellomycetaceae.</title>
        <authorList>
            <person name="Munoz J.F."/>
            <person name="Mcewen J.G."/>
            <person name="Clay O.K."/>
            <person name="Cuomo C.A."/>
        </authorList>
    </citation>
    <scope>NUCLEOTIDE SEQUENCE [LARGE SCALE GENOMIC DNA]</scope>
    <source>
        <strain evidence="2 3">UAMH7299</strain>
    </source>
</reference>
<proteinExistence type="predicted"/>
<organism evidence="2 3">
    <name type="scientific">Polytolypa hystricis (strain UAMH7299)</name>
    <dbReference type="NCBI Taxonomy" id="1447883"/>
    <lineage>
        <taxon>Eukaryota</taxon>
        <taxon>Fungi</taxon>
        <taxon>Dikarya</taxon>
        <taxon>Ascomycota</taxon>
        <taxon>Pezizomycotina</taxon>
        <taxon>Eurotiomycetes</taxon>
        <taxon>Eurotiomycetidae</taxon>
        <taxon>Onygenales</taxon>
        <taxon>Onygenales incertae sedis</taxon>
        <taxon>Polytolypa</taxon>
    </lineage>
</organism>
<evidence type="ECO:0000256" key="1">
    <source>
        <dbReference type="SAM" id="MobiDB-lite"/>
    </source>
</evidence>
<dbReference type="Proteomes" id="UP000224634">
    <property type="component" value="Unassembled WGS sequence"/>
</dbReference>
<comment type="caution">
    <text evidence="2">The sequence shown here is derived from an EMBL/GenBank/DDBJ whole genome shotgun (WGS) entry which is preliminary data.</text>
</comment>
<dbReference type="EMBL" id="PDNA01000036">
    <property type="protein sequence ID" value="PGH21384.1"/>
    <property type="molecule type" value="Genomic_DNA"/>
</dbReference>
<gene>
    <name evidence="2" type="ORF">AJ80_03301</name>
</gene>
<name>A0A2B7YBE8_POLH7</name>
<keyword evidence="3" id="KW-1185">Reference proteome</keyword>
<sequence length="478" mass="54001">MVSEIASCLPAFYRIPAELLTEFARPFFDKSSPDYSQETLKILRASCPQFAYLSPVQAKLFRSIRLRASLEDVEWLETFELARLAPFVKCISFVPLRYSWAITFDLFKKIIALQNPPTGQSYQLFSPNQIKEGFEFYISHANNIKALYNSDRLEKAWIVALQALPRTEYIRIGCLDYDYHDSQPTQVPRCHVNERFIGNTRMKSEHTALAATVGDALLTTVAVCVASVDKKPKTLEVGCVFNGGPDWLHRPKWASISLDGLKELIFCPGDEAYDGLFCPDHRDDVVDTCATTLASILEKCQHTLTSLGICVPASMEYGETFIWPPHGQAVVALPKLESLWLSDMDLRPREFASFLLKAKSLQCLDMSSTNLDGGNYSEYKYIWNAIRHHEKRMLLKFSEIIGNDAMEISLSYNTGDVIVFGDSNKGIWFAAEEALNKYLAGSGRWTQPLRWYFDGEDENEVGGDDSSNVDEMETDGDD</sequence>
<protein>
    <submittedName>
        <fullName evidence="2">Uncharacterized protein</fullName>
    </submittedName>
</protein>
<dbReference type="SUPFAM" id="SSF52047">
    <property type="entry name" value="RNI-like"/>
    <property type="match status" value="1"/>
</dbReference>
<feature type="region of interest" description="Disordered" evidence="1">
    <location>
        <begin position="456"/>
        <end position="478"/>
    </location>
</feature>